<dbReference type="PANTHER" id="PTHR34846:SF7">
    <property type="entry name" value="BLL7811 PROTEIN"/>
    <property type="match status" value="1"/>
</dbReference>
<dbReference type="NCBIfam" id="TIGR00778">
    <property type="entry name" value="ahpD_dom"/>
    <property type="match status" value="1"/>
</dbReference>
<feature type="domain" description="Carboxymuconolactone decarboxylase-like" evidence="1">
    <location>
        <begin position="13"/>
        <end position="95"/>
    </location>
</feature>
<protein>
    <submittedName>
        <fullName evidence="2">Carboxymuconolactone decarboxylase family protein</fullName>
    </submittedName>
</protein>
<dbReference type="InterPro" id="IPR004675">
    <property type="entry name" value="AhpD_core"/>
</dbReference>
<dbReference type="Gene3D" id="1.20.1290.10">
    <property type="entry name" value="AhpD-like"/>
    <property type="match status" value="1"/>
</dbReference>
<name>A0A6L5G3F9_9ACTN</name>
<proteinExistence type="predicted"/>
<dbReference type="RefSeq" id="WP_153023425.1">
    <property type="nucleotide sequence ID" value="NZ_WIAO01000001.1"/>
</dbReference>
<dbReference type="AlphaFoldDB" id="A0A6L5G3F9"/>
<dbReference type="Proteomes" id="UP000477750">
    <property type="component" value="Unassembled WGS sequence"/>
</dbReference>
<reference evidence="2 3" key="1">
    <citation type="submission" date="2019-10" db="EMBL/GenBank/DDBJ databases">
        <title>Glycomyces albidus sp. nov., a novel actinomycete isolated from rhizosphere soil of wheat (Triticum aestivum L.).</title>
        <authorList>
            <person name="Qian L."/>
        </authorList>
    </citation>
    <scope>NUCLEOTIDE SEQUENCE [LARGE SCALE GENOMIC DNA]</scope>
    <source>
        <strain evidence="2 3">NEAU-7082</strain>
    </source>
</reference>
<keyword evidence="3" id="KW-1185">Reference proteome</keyword>
<dbReference type="InterPro" id="IPR029032">
    <property type="entry name" value="AhpD-like"/>
</dbReference>
<evidence type="ECO:0000313" key="3">
    <source>
        <dbReference type="Proteomes" id="UP000477750"/>
    </source>
</evidence>
<dbReference type="SUPFAM" id="SSF69118">
    <property type="entry name" value="AhpD-like"/>
    <property type="match status" value="1"/>
</dbReference>
<comment type="caution">
    <text evidence="2">The sequence shown here is derived from an EMBL/GenBank/DDBJ whole genome shotgun (WGS) entry which is preliminary data.</text>
</comment>
<evidence type="ECO:0000313" key="2">
    <source>
        <dbReference type="EMBL" id="MQM24250.1"/>
    </source>
</evidence>
<evidence type="ECO:0000259" key="1">
    <source>
        <dbReference type="Pfam" id="PF02627"/>
    </source>
</evidence>
<dbReference type="InterPro" id="IPR003779">
    <property type="entry name" value="CMD-like"/>
</dbReference>
<dbReference type="Pfam" id="PF02627">
    <property type="entry name" value="CMD"/>
    <property type="match status" value="1"/>
</dbReference>
<accession>A0A6L5G3F9</accession>
<sequence length="151" mass="16454">MEARMTSPAMVLPDAYKAIGALNKAIVAADVPESTLELVHLRASQINGCAGCVVFGVEQAKQKGETDDRLHSVAVWRESPLFTEAERAALALAEAATRIADRPDAVTDEIWLEAAKHYDEEALAAILLMIGMTNLFNRLNVPTRQPAVKNW</sequence>
<organism evidence="2 3">
    <name type="scientific">Glycomyces albidus</name>
    <dbReference type="NCBI Taxonomy" id="2656774"/>
    <lineage>
        <taxon>Bacteria</taxon>
        <taxon>Bacillati</taxon>
        <taxon>Actinomycetota</taxon>
        <taxon>Actinomycetes</taxon>
        <taxon>Glycomycetales</taxon>
        <taxon>Glycomycetaceae</taxon>
        <taxon>Glycomyces</taxon>
    </lineage>
</organism>
<dbReference type="EMBL" id="WIAO01000001">
    <property type="protein sequence ID" value="MQM24250.1"/>
    <property type="molecule type" value="Genomic_DNA"/>
</dbReference>
<dbReference type="GO" id="GO:0051920">
    <property type="term" value="F:peroxiredoxin activity"/>
    <property type="evidence" value="ECO:0007669"/>
    <property type="project" value="InterPro"/>
</dbReference>
<dbReference type="PANTHER" id="PTHR34846">
    <property type="entry name" value="4-CARBOXYMUCONOLACTONE DECARBOXYLASE FAMILY PROTEIN (AFU_ORTHOLOGUE AFUA_6G11590)"/>
    <property type="match status" value="1"/>
</dbReference>
<gene>
    <name evidence="2" type="ORF">GFD30_01455</name>
</gene>